<dbReference type="PANTHER" id="PTHR30544">
    <property type="entry name" value="23S RRNA METHYLTRANSFERASE"/>
    <property type="match status" value="1"/>
</dbReference>
<dbReference type="InterPro" id="IPR058240">
    <property type="entry name" value="rSAM_sf"/>
</dbReference>
<feature type="domain" description="Radical SAM core" evidence="13">
    <location>
        <begin position="97"/>
        <end position="332"/>
    </location>
</feature>
<dbReference type="InterPro" id="IPR013785">
    <property type="entry name" value="Aldolase_TIM"/>
</dbReference>
<dbReference type="Gene3D" id="1.10.150.530">
    <property type="match status" value="1"/>
</dbReference>
<dbReference type="GO" id="GO:0070040">
    <property type="term" value="F:rRNA (adenine(2503)-C2-)-methyltransferase activity"/>
    <property type="evidence" value="ECO:0007669"/>
    <property type="project" value="UniProtKB-UniRule"/>
</dbReference>
<feature type="active site" description="S-methylcysteine intermediate" evidence="12">
    <location>
        <position position="337"/>
    </location>
</feature>
<comment type="similarity">
    <text evidence="12">Belongs to the radical SAM superfamily. RlmN family.</text>
</comment>
<evidence type="ECO:0000256" key="10">
    <source>
        <dbReference type="ARBA" id="ARBA00023004"/>
    </source>
</evidence>
<evidence type="ECO:0000256" key="3">
    <source>
        <dbReference type="ARBA" id="ARBA00022490"/>
    </source>
</evidence>
<dbReference type="PIRSF" id="PIRSF006004">
    <property type="entry name" value="CHP00048"/>
    <property type="match status" value="1"/>
</dbReference>
<evidence type="ECO:0000256" key="1">
    <source>
        <dbReference type="ARBA" id="ARBA00004496"/>
    </source>
</evidence>
<dbReference type="GO" id="GO:0005737">
    <property type="term" value="C:cytoplasm"/>
    <property type="evidence" value="ECO:0007669"/>
    <property type="project" value="UniProtKB-SubCell"/>
</dbReference>
<dbReference type="GO" id="GO:0000049">
    <property type="term" value="F:tRNA binding"/>
    <property type="evidence" value="ECO:0007669"/>
    <property type="project" value="UniProtKB-UniRule"/>
</dbReference>
<dbReference type="SFLD" id="SFLDS00029">
    <property type="entry name" value="Radical_SAM"/>
    <property type="match status" value="1"/>
</dbReference>
<dbReference type="NCBIfam" id="TIGR00048">
    <property type="entry name" value="rRNA_mod_RlmN"/>
    <property type="match status" value="1"/>
</dbReference>
<dbReference type="Pfam" id="PF04055">
    <property type="entry name" value="Radical_SAM"/>
    <property type="match status" value="1"/>
</dbReference>
<evidence type="ECO:0000256" key="6">
    <source>
        <dbReference type="ARBA" id="ARBA00022679"/>
    </source>
</evidence>
<proteinExistence type="inferred from homology"/>
<feature type="binding site" evidence="12">
    <location>
        <position position="111"/>
    </location>
    <ligand>
        <name>[4Fe-4S] cluster</name>
        <dbReference type="ChEBI" id="CHEBI:49883"/>
        <note>4Fe-4S-S-AdoMet</note>
    </ligand>
</feature>
<dbReference type="InterPro" id="IPR007197">
    <property type="entry name" value="rSAM"/>
</dbReference>
<dbReference type="InterPro" id="IPR004383">
    <property type="entry name" value="rRNA_lsu_MTrfase_RlmN/Cfr"/>
</dbReference>
<dbReference type="HAMAP" id="MF_01849">
    <property type="entry name" value="RNA_methyltr_RlmN"/>
    <property type="match status" value="1"/>
</dbReference>
<evidence type="ECO:0000256" key="8">
    <source>
        <dbReference type="ARBA" id="ARBA00022694"/>
    </source>
</evidence>
<dbReference type="PROSITE" id="PS51918">
    <property type="entry name" value="RADICAL_SAM"/>
    <property type="match status" value="1"/>
</dbReference>
<evidence type="ECO:0000256" key="7">
    <source>
        <dbReference type="ARBA" id="ARBA00022691"/>
    </source>
</evidence>
<dbReference type="Gene3D" id="3.20.20.70">
    <property type="entry name" value="Aldolase class I"/>
    <property type="match status" value="1"/>
</dbReference>
<comment type="function">
    <text evidence="12">Specifically methylates position 2 of adenine 2503 in 23S rRNA and position 2 of adenine 37 in tRNAs.</text>
</comment>
<dbReference type="PANTHER" id="PTHR30544:SF5">
    <property type="entry name" value="RADICAL SAM CORE DOMAIN-CONTAINING PROTEIN"/>
    <property type="match status" value="1"/>
</dbReference>
<dbReference type="InterPro" id="IPR048641">
    <property type="entry name" value="RlmN_N"/>
</dbReference>
<dbReference type="EC" id="2.1.1.192" evidence="12"/>
<comment type="caution">
    <text evidence="14">The sequence shown here is derived from an EMBL/GenBank/DDBJ whole genome shotgun (WGS) entry which is preliminary data.</text>
</comment>
<feature type="binding site" evidence="12">
    <location>
        <begin position="163"/>
        <end position="164"/>
    </location>
    <ligand>
        <name>S-adenosyl-L-methionine</name>
        <dbReference type="ChEBI" id="CHEBI:59789"/>
    </ligand>
</feature>
<evidence type="ECO:0000256" key="4">
    <source>
        <dbReference type="ARBA" id="ARBA00022552"/>
    </source>
</evidence>
<keyword evidence="11 12" id="KW-0411">Iron-sulfur</keyword>
<dbReference type="FunFam" id="3.20.20.70:FF:000014">
    <property type="entry name" value="Probable dual-specificity RNA methyltransferase RlmN"/>
    <property type="match status" value="1"/>
</dbReference>
<evidence type="ECO:0000256" key="2">
    <source>
        <dbReference type="ARBA" id="ARBA00022485"/>
    </source>
</evidence>
<feature type="active site" description="Proton acceptor" evidence="12">
    <location>
        <position position="91"/>
    </location>
</feature>
<dbReference type="GO" id="GO:0019843">
    <property type="term" value="F:rRNA binding"/>
    <property type="evidence" value="ECO:0007669"/>
    <property type="project" value="UniProtKB-UniRule"/>
</dbReference>
<evidence type="ECO:0000256" key="9">
    <source>
        <dbReference type="ARBA" id="ARBA00022723"/>
    </source>
</evidence>
<evidence type="ECO:0000259" key="13">
    <source>
        <dbReference type="PROSITE" id="PS51918"/>
    </source>
</evidence>
<dbReference type="OrthoDB" id="9793973at2"/>
<dbReference type="EMBL" id="VTOY01000008">
    <property type="protein sequence ID" value="TYZ21694.1"/>
    <property type="molecule type" value="Genomic_DNA"/>
</dbReference>
<keyword evidence="7 12" id="KW-0949">S-adenosyl-L-methionine</keyword>
<dbReference type="Proteomes" id="UP000323646">
    <property type="component" value="Unassembled WGS sequence"/>
</dbReference>
<comment type="catalytic activity">
    <reaction evidence="12">
        <text>adenosine(37) in tRNA + 2 reduced [2Fe-2S]-[ferredoxin] + 2 S-adenosyl-L-methionine = 2-methyladenosine(37) in tRNA + 5'-deoxyadenosine + L-methionine + 2 oxidized [2Fe-2S]-[ferredoxin] + S-adenosyl-L-homocysteine</text>
        <dbReference type="Rhea" id="RHEA:43332"/>
        <dbReference type="Rhea" id="RHEA-COMP:10000"/>
        <dbReference type="Rhea" id="RHEA-COMP:10001"/>
        <dbReference type="Rhea" id="RHEA-COMP:10162"/>
        <dbReference type="Rhea" id="RHEA-COMP:10485"/>
        <dbReference type="ChEBI" id="CHEBI:17319"/>
        <dbReference type="ChEBI" id="CHEBI:33737"/>
        <dbReference type="ChEBI" id="CHEBI:33738"/>
        <dbReference type="ChEBI" id="CHEBI:57844"/>
        <dbReference type="ChEBI" id="CHEBI:57856"/>
        <dbReference type="ChEBI" id="CHEBI:59789"/>
        <dbReference type="ChEBI" id="CHEBI:74411"/>
        <dbReference type="ChEBI" id="CHEBI:74497"/>
        <dbReference type="EC" id="2.1.1.192"/>
    </reaction>
</comment>
<dbReference type="SFLD" id="SFLDF00275">
    <property type="entry name" value="adenosine_C2_methyltransferase"/>
    <property type="match status" value="1"/>
</dbReference>
<feature type="binding site" evidence="12">
    <location>
        <position position="195"/>
    </location>
    <ligand>
        <name>S-adenosyl-L-methionine</name>
        <dbReference type="ChEBI" id="CHEBI:59789"/>
    </ligand>
</feature>
<keyword evidence="4 12" id="KW-0698">rRNA processing</keyword>
<evidence type="ECO:0000313" key="14">
    <source>
        <dbReference type="EMBL" id="TYZ21694.1"/>
    </source>
</evidence>
<dbReference type="GO" id="GO:0051539">
    <property type="term" value="F:4 iron, 4 sulfur cluster binding"/>
    <property type="evidence" value="ECO:0007669"/>
    <property type="project" value="UniProtKB-UniRule"/>
</dbReference>
<evidence type="ECO:0000256" key="11">
    <source>
        <dbReference type="ARBA" id="ARBA00023014"/>
    </source>
</evidence>
<keyword evidence="6 12" id="KW-0808">Transferase</keyword>
<evidence type="ECO:0000256" key="12">
    <source>
        <dbReference type="HAMAP-Rule" id="MF_01849"/>
    </source>
</evidence>
<feature type="binding site" evidence="12">
    <location>
        <position position="115"/>
    </location>
    <ligand>
        <name>[4Fe-4S] cluster</name>
        <dbReference type="ChEBI" id="CHEBI:49883"/>
        <note>4Fe-4S-S-AdoMet</note>
    </ligand>
</feature>
<dbReference type="GO" id="GO:0070475">
    <property type="term" value="P:rRNA base methylation"/>
    <property type="evidence" value="ECO:0007669"/>
    <property type="project" value="UniProtKB-UniRule"/>
</dbReference>
<keyword evidence="10 12" id="KW-0408">Iron</keyword>
<protein>
    <recommendedName>
        <fullName evidence="12">Probable dual-specificity RNA methyltransferase RlmN</fullName>
        <ecNumber evidence="12">2.1.1.192</ecNumber>
    </recommendedName>
    <alternativeName>
        <fullName evidence="12">23S rRNA (adenine(2503)-C(2))-methyltransferase</fullName>
    </alternativeName>
    <alternativeName>
        <fullName evidence="12">23S rRNA m2A2503 methyltransferase</fullName>
    </alternativeName>
    <alternativeName>
        <fullName evidence="12">Ribosomal RNA large subunit methyltransferase N</fullName>
    </alternativeName>
    <alternativeName>
        <fullName evidence="12">tRNA (adenine(37)-C(2))-methyltransferase</fullName>
    </alternativeName>
    <alternativeName>
        <fullName evidence="12">tRNA m2A37 methyltransferase</fullName>
    </alternativeName>
</protein>
<reference evidence="14 15" key="1">
    <citation type="submission" date="2019-08" db="EMBL/GenBank/DDBJ databases">
        <title>Selenomonas sp. mPRGC5 and Selenomonas sp. mPRGC8 isolated from ruminal fluid of dairy goat (Capra hircus).</title>
        <authorList>
            <person name="Poothong S."/>
            <person name="Nuengjamnong C."/>
            <person name="Tanasupawat S."/>
        </authorList>
    </citation>
    <scope>NUCLEOTIDE SEQUENCE [LARGE SCALE GENOMIC DNA]</scope>
    <source>
        <strain evidence="15">mPRGC5</strain>
    </source>
</reference>
<dbReference type="SUPFAM" id="SSF102114">
    <property type="entry name" value="Radical SAM enzymes"/>
    <property type="match status" value="1"/>
</dbReference>
<comment type="miscellaneous">
    <text evidence="12">Reaction proceeds by a ping-pong mechanism involving intermediate methylation of a conserved cysteine residue.</text>
</comment>
<keyword evidence="9 12" id="KW-0479">Metal-binding</keyword>
<dbReference type="CDD" id="cd01335">
    <property type="entry name" value="Radical_SAM"/>
    <property type="match status" value="1"/>
</dbReference>
<keyword evidence="12" id="KW-1015">Disulfide bond</keyword>
<dbReference type="SFLD" id="SFLDG01062">
    <property type="entry name" value="methyltransferase_(Class_A)"/>
    <property type="match status" value="1"/>
</dbReference>
<accession>A0A5D6W4B3</accession>
<sequence>MIDIFGMTLDELQAALAPYKVQKFRAKQIAQWMYQRGARDFAAMTNLSKQLRETLSADLVIGRPKIKDRLDSQDGHTTKFLLEYADGTAVETVLMRQPYGNSICVSTQAGCNMGCAFCASTLHGMARDLSKGEILAQAVTIEDMLREEEAGAKVDTMVIMGSGEPLMNYDNVIAFLRLIHEDYTLGMGYRNITLSTSGIVPNMLRLAEEGMPISLSVSLHAPNQELRSQLMPINRKYPLVDVIAAAKNYADKTKRRVTYEYILIDHLNDGEEQARELTALMKGQLASVNLIPINPVVERNLMRPSKARIDWFEKYLMDHHVNVTVRREMGVDIQAACGQLRNKHLKD</sequence>
<dbReference type="Pfam" id="PF21016">
    <property type="entry name" value="RlmN_N"/>
    <property type="match status" value="1"/>
</dbReference>
<keyword evidence="8 12" id="KW-0819">tRNA processing</keyword>
<name>A0A5D6W4B3_9FIRM</name>
<dbReference type="GO" id="GO:0002935">
    <property type="term" value="F:tRNA (adenine(37)-C2)-methyltransferase activity"/>
    <property type="evidence" value="ECO:0007669"/>
    <property type="project" value="UniProtKB-UniRule"/>
</dbReference>
<keyword evidence="3 12" id="KW-0963">Cytoplasm</keyword>
<dbReference type="GO" id="GO:0046872">
    <property type="term" value="F:metal ion binding"/>
    <property type="evidence" value="ECO:0007669"/>
    <property type="project" value="UniProtKB-KW"/>
</dbReference>
<keyword evidence="2 12" id="KW-0004">4Fe-4S</keyword>
<dbReference type="InterPro" id="IPR040072">
    <property type="entry name" value="Methyltransferase_A"/>
</dbReference>
<organism evidence="14 15">
    <name type="scientific">Selenomonas ruminis</name>
    <dbReference type="NCBI Taxonomy" id="2593411"/>
    <lineage>
        <taxon>Bacteria</taxon>
        <taxon>Bacillati</taxon>
        <taxon>Bacillota</taxon>
        <taxon>Negativicutes</taxon>
        <taxon>Selenomonadales</taxon>
        <taxon>Selenomonadaceae</taxon>
        <taxon>Selenomonas</taxon>
    </lineage>
</organism>
<feature type="binding site" evidence="12">
    <location>
        <position position="118"/>
    </location>
    <ligand>
        <name>[4Fe-4S] cluster</name>
        <dbReference type="ChEBI" id="CHEBI:49883"/>
        <note>4Fe-4S-S-AdoMet</note>
    </ligand>
</feature>
<dbReference type="RefSeq" id="WP_149171821.1">
    <property type="nucleotide sequence ID" value="NZ_VTOY01000008.1"/>
</dbReference>
<dbReference type="GO" id="GO:0030488">
    <property type="term" value="P:tRNA methylation"/>
    <property type="evidence" value="ECO:0007669"/>
    <property type="project" value="UniProtKB-UniRule"/>
</dbReference>
<dbReference type="AlphaFoldDB" id="A0A5D6W4B3"/>
<dbReference type="InterPro" id="IPR027492">
    <property type="entry name" value="RNA_MTrfase_RlmN"/>
</dbReference>
<comment type="caution">
    <text evidence="12">Lacks conserved residue(s) required for the propagation of feature annotation.</text>
</comment>
<keyword evidence="5 12" id="KW-0489">Methyltransferase</keyword>
<feature type="binding site" evidence="12">
    <location>
        <position position="294"/>
    </location>
    <ligand>
        <name>S-adenosyl-L-methionine</name>
        <dbReference type="ChEBI" id="CHEBI:59789"/>
    </ligand>
</feature>
<comment type="cofactor">
    <cofactor evidence="12">
        <name>[4Fe-4S] cluster</name>
        <dbReference type="ChEBI" id="CHEBI:49883"/>
    </cofactor>
    <text evidence="12">Binds 1 [4Fe-4S] cluster. The cluster is coordinated with 3 cysteines and an exchangeable S-adenosyl-L-methionine.</text>
</comment>
<evidence type="ECO:0000256" key="5">
    <source>
        <dbReference type="ARBA" id="ARBA00022603"/>
    </source>
</evidence>
<evidence type="ECO:0000313" key="15">
    <source>
        <dbReference type="Proteomes" id="UP000323646"/>
    </source>
</evidence>
<gene>
    <name evidence="12 14" type="primary">rlmN</name>
    <name evidence="14" type="ORF">FZ040_09860</name>
</gene>
<keyword evidence="15" id="KW-1185">Reference proteome</keyword>
<comment type="catalytic activity">
    <reaction evidence="12">
        <text>adenosine(2503) in 23S rRNA + 2 reduced [2Fe-2S]-[ferredoxin] + 2 S-adenosyl-L-methionine = 2-methyladenosine(2503) in 23S rRNA + 5'-deoxyadenosine + L-methionine + 2 oxidized [2Fe-2S]-[ferredoxin] + S-adenosyl-L-homocysteine</text>
        <dbReference type="Rhea" id="RHEA:42916"/>
        <dbReference type="Rhea" id="RHEA-COMP:10000"/>
        <dbReference type="Rhea" id="RHEA-COMP:10001"/>
        <dbReference type="Rhea" id="RHEA-COMP:10152"/>
        <dbReference type="Rhea" id="RHEA-COMP:10282"/>
        <dbReference type="ChEBI" id="CHEBI:17319"/>
        <dbReference type="ChEBI" id="CHEBI:33737"/>
        <dbReference type="ChEBI" id="CHEBI:33738"/>
        <dbReference type="ChEBI" id="CHEBI:57844"/>
        <dbReference type="ChEBI" id="CHEBI:57856"/>
        <dbReference type="ChEBI" id="CHEBI:59789"/>
        <dbReference type="ChEBI" id="CHEBI:74411"/>
        <dbReference type="ChEBI" id="CHEBI:74497"/>
        <dbReference type="EC" id="2.1.1.192"/>
    </reaction>
</comment>
<comment type="subcellular location">
    <subcellularLocation>
        <location evidence="1 12">Cytoplasm</location>
    </subcellularLocation>
</comment>
<feature type="binding site" evidence="12">
    <location>
        <begin position="218"/>
        <end position="220"/>
    </location>
    <ligand>
        <name>S-adenosyl-L-methionine</name>
        <dbReference type="ChEBI" id="CHEBI:59789"/>
    </ligand>
</feature>